<gene>
    <name evidence="1" type="ORF">D2V04_09870</name>
</gene>
<dbReference type="Proteomes" id="UP000285092">
    <property type="component" value="Unassembled WGS sequence"/>
</dbReference>
<keyword evidence="2" id="KW-1185">Reference proteome</keyword>
<protein>
    <submittedName>
        <fullName evidence="1">Uncharacterized protein</fullName>
    </submittedName>
</protein>
<evidence type="ECO:0000313" key="1">
    <source>
        <dbReference type="EMBL" id="RIV78169.1"/>
    </source>
</evidence>
<organism evidence="1 2">
    <name type="scientific">Pelagerythrobacter aerophilus</name>
    <dbReference type="NCBI Taxonomy" id="2306995"/>
    <lineage>
        <taxon>Bacteria</taxon>
        <taxon>Pseudomonadati</taxon>
        <taxon>Pseudomonadota</taxon>
        <taxon>Alphaproteobacteria</taxon>
        <taxon>Sphingomonadales</taxon>
        <taxon>Erythrobacteraceae</taxon>
        <taxon>Pelagerythrobacter</taxon>
    </lineage>
</organism>
<sequence length="74" mass="7855">MFDPSEQGLDLRGRAALNRSGRLSLYDTAPPRAGASCASFDDLAVSNQAMIEALLPGTGEILQTSLACREEKLS</sequence>
<name>A0A418NHU5_9SPHN</name>
<evidence type="ECO:0000313" key="2">
    <source>
        <dbReference type="Proteomes" id="UP000285092"/>
    </source>
</evidence>
<reference evidence="1 2" key="1">
    <citation type="submission" date="2018-08" db="EMBL/GenBank/DDBJ databases">
        <title>Altererythrobacter sp.Ery1 and Ery12, the genome sequencing of novel strains in genus Alterythrobacter.</title>
        <authorList>
            <person name="Cheng H."/>
            <person name="Wu Y.-H."/>
            <person name="Fang C."/>
            <person name="Xu X.-W."/>
        </authorList>
    </citation>
    <scope>NUCLEOTIDE SEQUENCE [LARGE SCALE GENOMIC DNA]</scope>
    <source>
        <strain evidence="1 2">Ery1</strain>
    </source>
</reference>
<proteinExistence type="predicted"/>
<dbReference type="AlphaFoldDB" id="A0A418NHU5"/>
<dbReference type="EMBL" id="QXFK01000016">
    <property type="protein sequence ID" value="RIV78169.1"/>
    <property type="molecule type" value="Genomic_DNA"/>
</dbReference>
<accession>A0A418NHU5</accession>
<comment type="caution">
    <text evidence="1">The sequence shown here is derived from an EMBL/GenBank/DDBJ whole genome shotgun (WGS) entry which is preliminary data.</text>
</comment>